<comment type="caution">
    <text evidence="1">The sequence shown here is derived from an EMBL/GenBank/DDBJ whole genome shotgun (WGS) entry which is preliminary data.</text>
</comment>
<name>A0A060S2W7_PYCCI</name>
<sequence length="409" mass="46674">MPVTFPVSPVAAQAVPSPLYRPMTDAQILARACEAQSRRVKELLQSSITDEERPSLLPETNGFVRTVLEAYASHRHLVLRPDDVWMAILTQLSFYVNAHAEELREYFVAHEGKKELIVEAVGNRYSVDFGYLSRRMTREIHENVVDSTLVDWILPDFSTTTTKDRTVSAVIMMSTLKEYFVYGFVLTCGIPTITLLGTQDDWQALLRRLDRLPMLGAEPAAWAQMLRPILRRFVDVFDNPEQPDLGFWRSVVHKHSEGCGEDVLSGWVTAFCVWDHKGVWKAGKLPERPEVHRDGKENAAGKQEANLGRVDIDRRFRSRREYMLDGVQYFTIRVQDIPAGYCEVDVTVNDNGVRLDCNMIAGHVASKVLRSEPDGEKNTLTPSAQWFIYEKRSSPMPNHMPWPQLFNHV</sequence>
<dbReference type="EMBL" id="CCBP010000023">
    <property type="protein sequence ID" value="CDO68660.1"/>
    <property type="molecule type" value="Genomic_DNA"/>
</dbReference>
<reference evidence="1" key="1">
    <citation type="submission" date="2014-01" db="EMBL/GenBank/DDBJ databases">
        <title>The genome of the white-rot fungus Pycnoporus cinnabarinus: a basidiomycete model with a versatile arsenal for lignocellulosic biomass breakdown.</title>
        <authorList>
            <person name="Levasseur A."/>
            <person name="Lomascolo A."/>
            <person name="Ruiz-Duenas F.J."/>
            <person name="Uzan E."/>
            <person name="Piumi F."/>
            <person name="Kues U."/>
            <person name="Ram A.F.J."/>
            <person name="Murat C."/>
            <person name="Haon M."/>
            <person name="Benoit I."/>
            <person name="Arfi Y."/>
            <person name="Chevret D."/>
            <person name="Drula E."/>
            <person name="Kwon M.J."/>
            <person name="Gouret P."/>
            <person name="Lesage-Meessen L."/>
            <person name="Lombard V."/>
            <person name="Mariette J."/>
            <person name="Noirot C."/>
            <person name="Park J."/>
            <person name="Patyshakuliyeva A."/>
            <person name="Wieneger R.A.B."/>
            <person name="Wosten H.A.B."/>
            <person name="Martin F."/>
            <person name="Coutinho P.M."/>
            <person name="de Vries R."/>
            <person name="Martinez A.T."/>
            <person name="Klopp C."/>
            <person name="Pontarotti P."/>
            <person name="Henrissat B."/>
            <person name="Record E."/>
        </authorList>
    </citation>
    <scope>NUCLEOTIDE SEQUENCE [LARGE SCALE GENOMIC DNA]</scope>
    <source>
        <strain evidence="1">BRFM137</strain>
    </source>
</reference>
<dbReference type="STRING" id="5643.A0A060S2W7"/>
<gene>
    <name evidence="1" type="ORF">BN946_scf184790.g9</name>
</gene>
<dbReference type="InterPro" id="IPR025533">
    <property type="entry name" value="DUF4419"/>
</dbReference>
<proteinExistence type="predicted"/>
<dbReference type="OMA" id="TKAYFEY"/>
<organism evidence="1 2">
    <name type="scientific">Pycnoporus cinnabarinus</name>
    <name type="common">Cinnabar-red polypore</name>
    <name type="synonym">Trametes cinnabarina</name>
    <dbReference type="NCBI Taxonomy" id="5643"/>
    <lineage>
        <taxon>Eukaryota</taxon>
        <taxon>Fungi</taxon>
        <taxon>Dikarya</taxon>
        <taxon>Basidiomycota</taxon>
        <taxon>Agaricomycotina</taxon>
        <taxon>Agaricomycetes</taxon>
        <taxon>Polyporales</taxon>
        <taxon>Polyporaceae</taxon>
        <taxon>Trametes</taxon>
    </lineage>
</organism>
<dbReference type="AlphaFoldDB" id="A0A060S2W7"/>
<accession>A0A060S2W7</accession>
<dbReference type="OrthoDB" id="9978173at2759"/>
<dbReference type="Pfam" id="PF14388">
    <property type="entry name" value="DUF4419"/>
    <property type="match status" value="1"/>
</dbReference>
<evidence type="ECO:0000313" key="2">
    <source>
        <dbReference type="Proteomes" id="UP000029665"/>
    </source>
</evidence>
<dbReference type="PANTHER" id="PTHR31252">
    <property type="entry name" value="DUF4419 DOMAIN-CONTAINING PROTEIN"/>
    <property type="match status" value="1"/>
</dbReference>
<protein>
    <submittedName>
        <fullName evidence="1">Uncharacterized protein</fullName>
    </submittedName>
</protein>
<keyword evidence="2" id="KW-1185">Reference proteome</keyword>
<evidence type="ECO:0000313" key="1">
    <source>
        <dbReference type="EMBL" id="CDO68660.1"/>
    </source>
</evidence>
<dbReference type="HOGENOM" id="CLU_037155_2_0_1"/>
<dbReference type="Proteomes" id="UP000029665">
    <property type="component" value="Unassembled WGS sequence"/>
</dbReference>
<dbReference type="PANTHER" id="PTHR31252:SF11">
    <property type="entry name" value="DUF4419 DOMAIN-CONTAINING PROTEIN"/>
    <property type="match status" value="1"/>
</dbReference>